<dbReference type="EMBL" id="SDMP01000016">
    <property type="protein sequence ID" value="RYR04246.1"/>
    <property type="molecule type" value="Genomic_DNA"/>
</dbReference>
<accession>A0A444YQK3</accession>
<name>A0A444YQK3_ARAHY</name>
<organism evidence="2 3">
    <name type="scientific">Arachis hypogaea</name>
    <name type="common">Peanut</name>
    <dbReference type="NCBI Taxonomy" id="3818"/>
    <lineage>
        <taxon>Eukaryota</taxon>
        <taxon>Viridiplantae</taxon>
        <taxon>Streptophyta</taxon>
        <taxon>Embryophyta</taxon>
        <taxon>Tracheophyta</taxon>
        <taxon>Spermatophyta</taxon>
        <taxon>Magnoliopsida</taxon>
        <taxon>eudicotyledons</taxon>
        <taxon>Gunneridae</taxon>
        <taxon>Pentapetalae</taxon>
        <taxon>rosids</taxon>
        <taxon>fabids</taxon>
        <taxon>Fabales</taxon>
        <taxon>Fabaceae</taxon>
        <taxon>Papilionoideae</taxon>
        <taxon>50 kb inversion clade</taxon>
        <taxon>dalbergioids sensu lato</taxon>
        <taxon>Dalbergieae</taxon>
        <taxon>Pterocarpus clade</taxon>
        <taxon>Arachis</taxon>
    </lineage>
</organism>
<gene>
    <name evidence="2" type="ORF">Ahy_B06g083884</name>
</gene>
<evidence type="ECO:0000256" key="1">
    <source>
        <dbReference type="SAM" id="MobiDB-lite"/>
    </source>
</evidence>
<evidence type="ECO:0000313" key="3">
    <source>
        <dbReference type="Proteomes" id="UP000289738"/>
    </source>
</evidence>
<dbReference type="AlphaFoldDB" id="A0A444YQK3"/>
<dbReference type="Proteomes" id="UP000289738">
    <property type="component" value="Chromosome B06"/>
</dbReference>
<comment type="caution">
    <text evidence="2">The sequence shown here is derived from an EMBL/GenBank/DDBJ whole genome shotgun (WGS) entry which is preliminary data.</text>
</comment>
<sequence>MDCTAMKNQKTREERKKEGTAEMSTVPLASSLADRHVLLLSWSSSIVLITLSSSSSSRVAFSYAHGDDVQFLSEIKHIHSRLSTSLTVTARSPPCLRAASRCSHLLRPPARLRLRCPGRLGSAVARLLCLRLVPPLSLLVWPPLLAGGLPLQWWNGPNLSLTADFSSTSVLEPLICRAPALPAPVPHAPSRVSIVLPLPCLCALCSGSYVYQTELEKTEQY</sequence>
<feature type="region of interest" description="Disordered" evidence="1">
    <location>
        <begin position="1"/>
        <end position="22"/>
    </location>
</feature>
<proteinExistence type="predicted"/>
<protein>
    <submittedName>
        <fullName evidence="2">Uncharacterized protein</fullName>
    </submittedName>
</protein>
<reference evidence="2 3" key="1">
    <citation type="submission" date="2019-01" db="EMBL/GenBank/DDBJ databases">
        <title>Sequencing of cultivated peanut Arachis hypogaea provides insights into genome evolution and oil improvement.</title>
        <authorList>
            <person name="Chen X."/>
        </authorList>
    </citation>
    <scope>NUCLEOTIDE SEQUENCE [LARGE SCALE GENOMIC DNA]</scope>
    <source>
        <strain evidence="3">cv. Fuhuasheng</strain>
        <tissue evidence="2">Leaves</tissue>
    </source>
</reference>
<keyword evidence="3" id="KW-1185">Reference proteome</keyword>
<feature type="compositionally biased region" description="Basic and acidic residues" evidence="1">
    <location>
        <begin position="10"/>
        <end position="20"/>
    </location>
</feature>
<evidence type="ECO:0000313" key="2">
    <source>
        <dbReference type="EMBL" id="RYR04246.1"/>
    </source>
</evidence>